<comment type="caution">
    <text evidence="1">The sequence shown here is derived from an EMBL/GenBank/DDBJ whole genome shotgun (WGS) entry which is preliminary data.</text>
</comment>
<proteinExistence type="predicted"/>
<dbReference type="Proteomes" id="UP001465755">
    <property type="component" value="Unassembled WGS sequence"/>
</dbReference>
<evidence type="ECO:0000313" key="2">
    <source>
        <dbReference type="Proteomes" id="UP001465755"/>
    </source>
</evidence>
<sequence length="278" mass="30631">MTEASAFPGLHLTHEEKCVIKDLMLLEYPRELLGQLSAASPEVVGEERRLTLKDALQVARAFMDGKLFATELSLVARRLPASPSATYEYQTDTATRHDQEPAGVEGWAFEALFQYYPPNSIEMFSLGFTPHLSPSLSSLYPKKRVEAAMSSQIYEPLGHLSAAVDQFPALYQVGGFGPGHQILCDGGLHTSAGTLAACVSRHPRTFCLSRGSKPERHWVAGNKVTGQMLSSESEHLRAVLGQLLGYLKMGDLAFGVINTYRCHLFVSRLRPYALKFLS</sequence>
<name>A0AAW1PQK1_9CHLO</name>
<protein>
    <submittedName>
        <fullName evidence="1">Uncharacterized protein</fullName>
    </submittedName>
</protein>
<dbReference type="EMBL" id="JALJOQ010000014">
    <property type="protein sequence ID" value="KAK9810710.1"/>
    <property type="molecule type" value="Genomic_DNA"/>
</dbReference>
<evidence type="ECO:0000313" key="1">
    <source>
        <dbReference type="EMBL" id="KAK9810710.1"/>
    </source>
</evidence>
<gene>
    <name evidence="1" type="ORF">WJX73_001173</name>
</gene>
<reference evidence="1 2" key="1">
    <citation type="journal article" date="2024" name="Nat. Commun.">
        <title>Phylogenomics reveals the evolutionary origins of lichenization in chlorophyte algae.</title>
        <authorList>
            <person name="Puginier C."/>
            <person name="Libourel C."/>
            <person name="Otte J."/>
            <person name="Skaloud P."/>
            <person name="Haon M."/>
            <person name="Grisel S."/>
            <person name="Petersen M."/>
            <person name="Berrin J.G."/>
            <person name="Delaux P.M."/>
            <person name="Dal Grande F."/>
            <person name="Keller J."/>
        </authorList>
    </citation>
    <scope>NUCLEOTIDE SEQUENCE [LARGE SCALE GENOMIC DNA]</scope>
    <source>
        <strain evidence="1 2">SAG 2036</strain>
    </source>
</reference>
<dbReference type="AlphaFoldDB" id="A0AAW1PQK1"/>
<accession>A0AAW1PQK1</accession>
<organism evidence="1 2">
    <name type="scientific">Symbiochloris irregularis</name>
    <dbReference type="NCBI Taxonomy" id="706552"/>
    <lineage>
        <taxon>Eukaryota</taxon>
        <taxon>Viridiplantae</taxon>
        <taxon>Chlorophyta</taxon>
        <taxon>core chlorophytes</taxon>
        <taxon>Trebouxiophyceae</taxon>
        <taxon>Trebouxiales</taxon>
        <taxon>Trebouxiaceae</taxon>
        <taxon>Symbiochloris</taxon>
    </lineage>
</organism>
<keyword evidence="2" id="KW-1185">Reference proteome</keyword>